<accession>S2JKQ7</accession>
<dbReference type="OrthoDB" id="2206543at2759"/>
<proteinExistence type="predicted"/>
<name>S2JKQ7_MUCC1</name>
<dbReference type="Proteomes" id="UP000014254">
    <property type="component" value="Unassembled WGS sequence"/>
</dbReference>
<dbReference type="VEuPathDB" id="FungiDB:HMPREF1544_04073"/>
<protein>
    <submittedName>
        <fullName evidence="1">Uncharacterized protein</fullName>
    </submittedName>
</protein>
<evidence type="ECO:0000313" key="1">
    <source>
        <dbReference type="EMBL" id="EPB89082.1"/>
    </source>
</evidence>
<gene>
    <name evidence="1" type="ORF">HMPREF1544_04073</name>
</gene>
<dbReference type="InParanoid" id="S2JKQ7"/>
<evidence type="ECO:0000313" key="2">
    <source>
        <dbReference type="Proteomes" id="UP000014254"/>
    </source>
</evidence>
<reference evidence="2" key="1">
    <citation type="submission" date="2013-05" db="EMBL/GenBank/DDBJ databases">
        <title>The Genome sequence of Mucor circinelloides f. circinelloides 1006PhL.</title>
        <authorList>
            <consortium name="The Broad Institute Genomics Platform"/>
            <person name="Cuomo C."/>
            <person name="Earl A."/>
            <person name="Findley K."/>
            <person name="Lee S.C."/>
            <person name="Walker B."/>
            <person name="Young S."/>
            <person name="Zeng Q."/>
            <person name="Gargeya S."/>
            <person name="Fitzgerald M."/>
            <person name="Haas B."/>
            <person name="Abouelleil A."/>
            <person name="Allen A.W."/>
            <person name="Alvarado L."/>
            <person name="Arachchi H.M."/>
            <person name="Berlin A.M."/>
            <person name="Chapman S.B."/>
            <person name="Gainer-Dewar J."/>
            <person name="Goldberg J."/>
            <person name="Griggs A."/>
            <person name="Gujja S."/>
            <person name="Hansen M."/>
            <person name="Howarth C."/>
            <person name="Imamovic A."/>
            <person name="Ireland A."/>
            <person name="Larimer J."/>
            <person name="McCowan C."/>
            <person name="Murphy C."/>
            <person name="Pearson M."/>
            <person name="Poon T.W."/>
            <person name="Priest M."/>
            <person name="Roberts A."/>
            <person name="Saif S."/>
            <person name="Shea T."/>
            <person name="Sisk P."/>
            <person name="Sykes S."/>
            <person name="Wortman J."/>
            <person name="Nusbaum C."/>
            <person name="Birren B."/>
        </authorList>
    </citation>
    <scope>NUCLEOTIDE SEQUENCE [LARGE SCALE GENOMIC DNA]</scope>
    <source>
        <strain evidence="2">1006PhL</strain>
    </source>
</reference>
<dbReference type="AlphaFoldDB" id="S2JKQ7"/>
<organism evidence="1 2">
    <name type="scientific">Mucor circinelloides f. circinelloides (strain 1006PhL)</name>
    <name type="common">Mucormycosis agent</name>
    <name type="synonym">Calyptromyces circinelloides</name>
    <dbReference type="NCBI Taxonomy" id="1220926"/>
    <lineage>
        <taxon>Eukaryota</taxon>
        <taxon>Fungi</taxon>
        <taxon>Fungi incertae sedis</taxon>
        <taxon>Mucoromycota</taxon>
        <taxon>Mucoromycotina</taxon>
        <taxon>Mucoromycetes</taxon>
        <taxon>Mucorales</taxon>
        <taxon>Mucorineae</taxon>
        <taxon>Mucoraceae</taxon>
        <taxon>Mucor</taxon>
    </lineage>
</organism>
<dbReference type="EMBL" id="KE123940">
    <property type="protein sequence ID" value="EPB89082.1"/>
    <property type="molecule type" value="Genomic_DNA"/>
</dbReference>
<dbReference type="STRING" id="1220926.S2JKQ7"/>
<sequence>MNNSRILDIRYPKNNTIGLLVHNDYASAAIIDGKSKLPSSKLIPVFDPCATTLLRDPKYANNTDSSFLQTETVCIHQNCLTRIVKRIHNQHVQLSVA</sequence>
<keyword evidence="2" id="KW-1185">Reference proteome</keyword>